<sequence>MNLPQELIDKIIDGVWDADDSPLHTTTKAASLISKSWVDRSQRYLFHTIEFSAVGDQFARWCNIMTPGPDGASRHVHSLTIHARELDGWWINEDFLERVLPYFESFRNVQVFRVLHWNVESFPLGTLTRCFTPFAEGIRLLQWDPHRDMTRETWDRVVGLFPVMDYLLLHPIYFPAGLLFDTPVDPARKKLIFSGTYAGRYLIGRNLHFREIHMRCSIDVSLDTIIAIINSDADRLEILSIQRVGRVINASNASTFASFLGSCRALHELWIDWLPVEEAPELYLLDAISGGCIQSLRIMPSRVFWEHMWIGVSGMGTPWLTVRSSHVRLAQVILQLGIRFSSNNDGRKIAVWFAIPQVPYVMWNPIRDSVIALWDLVEDVVSFGFQMIVAEFRNVDMRYSIPSLEL</sequence>
<organism evidence="1 2">
    <name type="scientific">Thelephora ganbajun</name>
    <name type="common">Ganba fungus</name>
    <dbReference type="NCBI Taxonomy" id="370292"/>
    <lineage>
        <taxon>Eukaryota</taxon>
        <taxon>Fungi</taxon>
        <taxon>Dikarya</taxon>
        <taxon>Basidiomycota</taxon>
        <taxon>Agaricomycotina</taxon>
        <taxon>Agaricomycetes</taxon>
        <taxon>Thelephorales</taxon>
        <taxon>Thelephoraceae</taxon>
        <taxon>Thelephora</taxon>
    </lineage>
</organism>
<protein>
    <submittedName>
        <fullName evidence="1">Uncharacterized protein</fullName>
    </submittedName>
</protein>
<evidence type="ECO:0000313" key="2">
    <source>
        <dbReference type="Proteomes" id="UP000886501"/>
    </source>
</evidence>
<dbReference type="Proteomes" id="UP000886501">
    <property type="component" value="Unassembled WGS sequence"/>
</dbReference>
<proteinExistence type="predicted"/>
<dbReference type="EMBL" id="MU117977">
    <property type="protein sequence ID" value="KAF9651209.1"/>
    <property type="molecule type" value="Genomic_DNA"/>
</dbReference>
<accession>A0ACB6ZNU7</accession>
<comment type="caution">
    <text evidence="1">The sequence shown here is derived from an EMBL/GenBank/DDBJ whole genome shotgun (WGS) entry which is preliminary data.</text>
</comment>
<name>A0ACB6ZNU7_THEGA</name>
<reference evidence="1" key="2">
    <citation type="journal article" date="2020" name="Nat. Commun.">
        <title>Large-scale genome sequencing of mycorrhizal fungi provides insights into the early evolution of symbiotic traits.</title>
        <authorList>
            <person name="Miyauchi S."/>
            <person name="Kiss E."/>
            <person name="Kuo A."/>
            <person name="Drula E."/>
            <person name="Kohler A."/>
            <person name="Sanchez-Garcia M."/>
            <person name="Morin E."/>
            <person name="Andreopoulos B."/>
            <person name="Barry K.W."/>
            <person name="Bonito G."/>
            <person name="Buee M."/>
            <person name="Carver A."/>
            <person name="Chen C."/>
            <person name="Cichocki N."/>
            <person name="Clum A."/>
            <person name="Culley D."/>
            <person name="Crous P.W."/>
            <person name="Fauchery L."/>
            <person name="Girlanda M."/>
            <person name="Hayes R.D."/>
            <person name="Keri Z."/>
            <person name="LaButti K."/>
            <person name="Lipzen A."/>
            <person name="Lombard V."/>
            <person name="Magnuson J."/>
            <person name="Maillard F."/>
            <person name="Murat C."/>
            <person name="Nolan M."/>
            <person name="Ohm R.A."/>
            <person name="Pangilinan J."/>
            <person name="Pereira M.F."/>
            <person name="Perotto S."/>
            <person name="Peter M."/>
            <person name="Pfister S."/>
            <person name="Riley R."/>
            <person name="Sitrit Y."/>
            <person name="Stielow J.B."/>
            <person name="Szollosi G."/>
            <person name="Zifcakova L."/>
            <person name="Stursova M."/>
            <person name="Spatafora J.W."/>
            <person name="Tedersoo L."/>
            <person name="Vaario L.M."/>
            <person name="Yamada A."/>
            <person name="Yan M."/>
            <person name="Wang P."/>
            <person name="Xu J."/>
            <person name="Bruns T."/>
            <person name="Baldrian P."/>
            <person name="Vilgalys R."/>
            <person name="Dunand C."/>
            <person name="Henrissat B."/>
            <person name="Grigoriev I.V."/>
            <person name="Hibbett D."/>
            <person name="Nagy L.G."/>
            <person name="Martin F.M."/>
        </authorList>
    </citation>
    <scope>NUCLEOTIDE SEQUENCE</scope>
    <source>
        <strain evidence="1">P2</strain>
    </source>
</reference>
<evidence type="ECO:0000313" key="1">
    <source>
        <dbReference type="EMBL" id="KAF9651209.1"/>
    </source>
</evidence>
<reference evidence="1" key="1">
    <citation type="submission" date="2019-10" db="EMBL/GenBank/DDBJ databases">
        <authorList>
            <consortium name="DOE Joint Genome Institute"/>
            <person name="Kuo A."/>
            <person name="Miyauchi S."/>
            <person name="Kiss E."/>
            <person name="Drula E."/>
            <person name="Kohler A."/>
            <person name="Sanchez-Garcia M."/>
            <person name="Andreopoulos B."/>
            <person name="Barry K.W."/>
            <person name="Bonito G."/>
            <person name="Buee M."/>
            <person name="Carver A."/>
            <person name="Chen C."/>
            <person name="Cichocki N."/>
            <person name="Clum A."/>
            <person name="Culley D."/>
            <person name="Crous P.W."/>
            <person name="Fauchery L."/>
            <person name="Girlanda M."/>
            <person name="Hayes R."/>
            <person name="Keri Z."/>
            <person name="Labutti K."/>
            <person name="Lipzen A."/>
            <person name="Lombard V."/>
            <person name="Magnuson J."/>
            <person name="Maillard F."/>
            <person name="Morin E."/>
            <person name="Murat C."/>
            <person name="Nolan M."/>
            <person name="Ohm R."/>
            <person name="Pangilinan J."/>
            <person name="Pereira M."/>
            <person name="Perotto S."/>
            <person name="Peter M."/>
            <person name="Riley R."/>
            <person name="Sitrit Y."/>
            <person name="Stielow B."/>
            <person name="Szollosi G."/>
            <person name="Zifcakova L."/>
            <person name="Stursova M."/>
            <person name="Spatafora J.W."/>
            <person name="Tedersoo L."/>
            <person name="Vaario L.-M."/>
            <person name="Yamada A."/>
            <person name="Yan M."/>
            <person name="Wang P."/>
            <person name="Xu J."/>
            <person name="Bruns T."/>
            <person name="Baldrian P."/>
            <person name="Vilgalys R."/>
            <person name="Henrissat B."/>
            <person name="Grigoriev I.V."/>
            <person name="Hibbett D."/>
            <person name="Nagy L.G."/>
            <person name="Martin F.M."/>
        </authorList>
    </citation>
    <scope>NUCLEOTIDE SEQUENCE</scope>
    <source>
        <strain evidence="1">P2</strain>
    </source>
</reference>
<gene>
    <name evidence="1" type="ORF">BDM02DRAFT_3267294</name>
</gene>
<keyword evidence="2" id="KW-1185">Reference proteome</keyword>